<protein>
    <submittedName>
        <fullName evidence="1">Uncharacterized protein</fullName>
    </submittedName>
</protein>
<proteinExistence type="predicted"/>
<gene>
    <name evidence="1" type="ORF">JDV02_006029</name>
</gene>
<dbReference type="Proteomes" id="UP000829364">
    <property type="component" value="Chromosome 5"/>
</dbReference>
<dbReference type="GeneID" id="72067978"/>
<dbReference type="AlphaFoldDB" id="A0A9Q8QHR2"/>
<organism evidence="1 2">
    <name type="scientific">Purpureocillium takamizusanense</name>
    <dbReference type="NCBI Taxonomy" id="2060973"/>
    <lineage>
        <taxon>Eukaryota</taxon>
        <taxon>Fungi</taxon>
        <taxon>Dikarya</taxon>
        <taxon>Ascomycota</taxon>
        <taxon>Pezizomycotina</taxon>
        <taxon>Sordariomycetes</taxon>
        <taxon>Hypocreomycetidae</taxon>
        <taxon>Hypocreales</taxon>
        <taxon>Ophiocordycipitaceae</taxon>
        <taxon>Purpureocillium</taxon>
    </lineage>
</organism>
<evidence type="ECO:0000313" key="2">
    <source>
        <dbReference type="Proteomes" id="UP000829364"/>
    </source>
</evidence>
<name>A0A9Q8QHR2_9HYPO</name>
<dbReference type="KEGG" id="ptkz:JDV02_006029"/>
<evidence type="ECO:0000313" key="1">
    <source>
        <dbReference type="EMBL" id="UNI19885.1"/>
    </source>
</evidence>
<dbReference type="EMBL" id="CP086358">
    <property type="protein sequence ID" value="UNI19885.1"/>
    <property type="molecule type" value="Genomic_DNA"/>
</dbReference>
<keyword evidence="2" id="KW-1185">Reference proteome</keyword>
<sequence>MSKKYKYPTFPTEEEAMAYVDSYTFGKGHVYGICSSPVDGIDTGSVAGRCHWFALQVRRNNRGWTFYPAARDTYCRGSEPCLKSGDGCHVFRYRHGVVNGCSYTATCAEPGLPIPQQLLGPDGHILEEIRQMDHGQLKDLLFSLVECDETI</sequence>
<reference evidence="1" key="1">
    <citation type="submission" date="2021-11" db="EMBL/GenBank/DDBJ databases">
        <title>Purpureocillium_takamizusanense_genome.</title>
        <authorList>
            <person name="Nguyen N.-H."/>
        </authorList>
    </citation>
    <scope>NUCLEOTIDE SEQUENCE</scope>
    <source>
        <strain evidence="1">PT3</strain>
    </source>
</reference>
<dbReference type="RefSeq" id="XP_047843366.1">
    <property type="nucleotide sequence ID" value="XM_047987381.1"/>
</dbReference>
<accession>A0A9Q8QHR2</accession>